<keyword evidence="1" id="KW-1133">Transmembrane helix</keyword>
<gene>
    <name evidence="2" type="ORF">AUK13_01720</name>
</gene>
<comment type="caution">
    <text evidence="2">The sequence shown here is derived from an EMBL/GenBank/DDBJ whole genome shotgun (WGS) entry which is preliminary data.</text>
</comment>
<protein>
    <submittedName>
        <fullName evidence="2">Uncharacterized protein</fullName>
    </submittedName>
</protein>
<organism evidence="2 3">
    <name type="scientific">Candidatus Kuenenbacteria bacterium CG2_30_39_24</name>
    <dbReference type="NCBI Taxonomy" id="1805236"/>
    <lineage>
        <taxon>Bacteria</taxon>
        <taxon>Candidatus Kueneniibacteriota</taxon>
    </lineage>
</organism>
<reference evidence="2 3" key="1">
    <citation type="journal article" date="2016" name="Environ. Microbiol.">
        <title>Genomic resolution of a cold subsurface aquifer community provides metabolic insights for novel microbes adapted to high CO concentrations.</title>
        <authorList>
            <person name="Probst A.J."/>
            <person name="Castelle C.J."/>
            <person name="Singh A."/>
            <person name="Brown C.T."/>
            <person name="Anantharaman K."/>
            <person name="Sharon I."/>
            <person name="Hug L.A."/>
            <person name="Burstein D."/>
            <person name="Emerson J.B."/>
            <person name="Thomas B.C."/>
            <person name="Banfield J.F."/>
        </authorList>
    </citation>
    <scope>NUCLEOTIDE SEQUENCE [LARGE SCALE GENOMIC DNA]</scope>
    <source>
        <strain evidence="2">CG2_30_39_24</strain>
    </source>
</reference>
<keyword evidence="1" id="KW-0812">Transmembrane</keyword>
<feature type="transmembrane region" description="Helical" evidence="1">
    <location>
        <begin position="162"/>
        <end position="180"/>
    </location>
</feature>
<dbReference type="Proteomes" id="UP000183922">
    <property type="component" value="Unassembled WGS sequence"/>
</dbReference>
<evidence type="ECO:0000256" key="1">
    <source>
        <dbReference type="SAM" id="Phobius"/>
    </source>
</evidence>
<proteinExistence type="predicted"/>
<dbReference type="STRING" id="1805236.AUK13_01720"/>
<accession>A0A1J5F717</accession>
<keyword evidence="1" id="KW-0472">Membrane</keyword>
<evidence type="ECO:0000313" key="3">
    <source>
        <dbReference type="Proteomes" id="UP000183922"/>
    </source>
</evidence>
<dbReference type="AlphaFoldDB" id="A0A1J5F717"/>
<evidence type="ECO:0000313" key="2">
    <source>
        <dbReference type="EMBL" id="OIP56045.1"/>
    </source>
</evidence>
<dbReference type="EMBL" id="MNYR01000026">
    <property type="protein sequence ID" value="OIP56045.1"/>
    <property type="molecule type" value="Genomic_DNA"/>
</dbReference>
<sequence>MKKYVTYLLILLVSFLFLSVLSTSAALNIEKGMIYAPNSYCVIKAEIISVEQQQNATVISFKIAKVIGLSEKFYERFPYEKNNIKDKDCKQYYTEYIKDYFPDGTITASLNNTASLTGIKSGDTVKIDIYATGDEWGTNYVIDNIEQDSLAKIDFTGIKSEAIYLAVILALLLVILYLIFNKSRKK</sequence>
<name>A0A1J5F717_9BACT</name>